<keyword evidence="2" id="KW-0732">Signal</keyword>
<dbReference type="Proteomes" id="UP001180845">
    <property type="component" value="Unassembled WGS sequence"/>
</dbReference>
<gene>
    <name evidence="3" type="ORF">JOF55_003035</name>
</gene>
<name>A0AAE3ZG12_9ACTN</name>
<feature type="signal peptide" evidence="2">
    <location>
        <begin position="1"/>
        <end position="22"/>
    </location>
</feature>
<keyword evidence="4" id="KW-1185">Reference proteome</keyword>
<evidence type="ECO:0000313" key="3">
    <source>
        <dbReference type="EMBL" id="MDR7302854.1"/>
    </source>
</evidence>
<evidence type="ECO:0008006" key="5">
    <source>
        <dbReference type="Google" id="ProtNLM"/>
    </source>
</evidence>
<dbReference type="AlphaFoldDB" id="A0AAE3ZG12"/>
<evidence type="ECO:0000256" key="1">
    <source>
        <dbReference type="SAM" id="MobiDB-lite"/>
    </source>
</evidence>
<dbReference type="EMBL" id="JAVDXW010000001">
    <property type="protein sequence ID" value="MDR7302854.1"/>
    <property type="molecule type" value="Genomic_DNA"/>
</dbReference>
<sequence>MRTTYITRAAAAAVLAAGVASCAGPGAETPEPTTGSETSPSATKSPFSISQPKDLAAISDPCRLLTPQQVQQLGAGEPQPDGKSPWGQAQCLWDSQKLAISVSPDTVQGQGIRTAAFNNSESGKPTHRVRGYPAVHSYPSDISCGTFVGTSKTDVVSVSFTVGSAGRGAPEYADPCAMSDKIAGMVLENLPPA</sequence>
<organism evidence="3 4">
    <name type="scientific">Haloactinomyces albus</name>
    <dbReference type="NCBI Taxonomy" id="1352928"/>
    <lineage>
        <taxon>Bacteria</taxon>
        <taxon>Bacillati</taxon>
        <taxon>Actinomycetota</taxon>
        <taxon>Actinomycetes</taxon>
        <taxon>Actinopolysporales</taxon>
        <taxon>Actinopolysporaceae</taxon>
        <taxon>Haloactinomyces</taxon>
    </lineage>
</organism>
<dbReference type="RefSeq" id="WP_310274740.1">
    <property type="nucleotide sequence ID" value="NZ_JAVDXW010000001.1"/>
</dbReference>
<dbReference type="PROSITE" id="PS51257">
    <property type="entry name" value="PROKAR_LIPOPROTEIN"/>
    <property type="match status" value="1"/>
</dbReference>
<feature type="chain" id="PRO_5042179035" description="DUF3558 domain-containing protein" evidence="2">
    <location>
        <begin position="23"/>
        <end position="193"/>
    </location>
</feature>
<comment type="caution">
    <text evidence="3">The sequence shown here is derived from an EMBL/GenBank/DDBJ whole genome shotgun (WGS) entry which is preliminary data.</text>
</comment>
<feature type="compositionally biased region" description="Low complexity" evidence="1">
    <location>
        <begin position="24"/>
        <end position="43"/>
    </location>
</feature>
<evidence type="ECO:0000313" key="4">
    <source>
        <dbReference type="Proteomes" id="UP001180845"/>
    </source>
</evidence>
<dbReference type="InterPro" id="IPR024520">
    <property type="entry name" value="DUF3558"/>
</dbReference>
<feature type="region of interest" description="Disordered" evidence="1">
    <location>
        <begin position="24"/>
        <end position="48"/>
    </location>
</feature>
<evidence type="ECO:0000256" key="2">
    <source>
        <dbReference type="SAM" id="SignalP"/>
    </source>
</evidence>
<proteinExistence type="predicted"/>
<reference evidence="3" key="1">
    <citation type="submission" date="2023-07" db="EMBL/GenBank/DDBJ databases">
        <title>Sequencing the genomes of 1000 actinobacteria strains.</title>
        <authorList>
            <person name="Klenk H.-P."/>
        </authorList>
    </citation>
    <scope>NUCLEOTIDE SEQUENCE</scope>
    <source>
        <strain evidence="3">DSM 45977</strain>
    </source>
</reference>
<accession>A0AAE3ZG12</accession>
<dbReference type="Pfam" id="PF12079">
    <property type="entry name" value="DUF3558"/>
    <property type="match status" value="1"/>
</dbReference>
<protein>
    <recommendedName>
        <fullName evidence="5">DUF3558 domain-containing protein</fullName>
    </recommendedName>
</protein>